<dbReference type="RefSeq" id="WP_344529432.1">
    <property type="nucleotide sequence ID" value="NZ_BAAAPE010000009.1"/>
</dbReference>
<dbReference type="InterPro" id="IPR029063">
    <property type="entry name" value="SAM-dependent_MTases_sf"/>
</dbReference>
<name>A0ABP5HPH4_9ACTN</name>
<dbReference type="Pfam" id="PF13489">
    <property type="entry name" value="Methyltransf_23"/>
    <property type="match status" value="1"/>
</dbReference>
<comment type="caution">
    <text evidence="1">The sequence shown here is derived from an EMBL/GenBank/DDBJ whole genome shotgun (WGS) entry which is preliminary data.</text>
</comment>
<dbReference type="EMBL" id="BAAAPE010000009">
    <property type="protein sequence ID" value="GAA2079330.1"/>
    <property type="molecule type" value="Genomic_DNA"/>
</dbReference>
<gene>
    <name evidence="1" type="ORF">GCM10009801_36830</name>
</gene>
<keyword evidence="1" id="KW-0489">Methyltransferase</keyword>
<keyword evidence="1" id="KW-0808">Transferase</keyword>
<proteinExistence type="predicted"/>
<dbReference type="Proteomes" id="UP001500016">
    <property type="component" value="Unassembled WGS sequence"/>
</dbReference>
<sequence>MIDTDLPFSPALRPRPGTLFLRCADGRLLPLDADRWHAAPDAADTTVLRRCRGAVLDVGCGPGRMVGGLAALGLRTLGIDVSGAAVDGTVERGGSALRRSVFDPLPGEGRWGTLLLMDGNIGIGGDPYGLLRRLAELAAPDGVLLAETETAEADERLTVRVHDGRSAHGPPFPWARVGPGALRRHAARAGWRVTGEWRSGGRAFTELRRTPGPSGS</sequence>
<accession>A0ABP5HPH4</accession>
<protein>
    <submittedName>
        <fullName evidence="1">Class I SAM-dependent methyltransferase</fullName>
    </submittedName>
</protein>
<dbReference type="SUPFAM" id="SSF53335">
    <property type="entry name" value="S-adenosyl-L-methionine-dependent methyltransferases"/>
    <property type="match status" value="1"/>
</dbReference>
<dbReference type="Gene3D" id="3.40.50.150">
    <property type="entry name" value="Vaccinia Virus protein VP39"/>
    <property type="match status" value="1"/>
</dbReference>
<dbReference type="GO" id="GO:0032259">
    <property type="term" value="P:methylation"/>
    <property type="evidence" value="ECO:0007669"/>
    <property type="project" value="UniProtKB-KW"/>
</dbReference>
<keyword evidence="2" id="KW-1185">Reference proteome</keyword>
<evidence type="ECO:0000313" key="1">
    <source>
        <dbReference type="EMBL" id="GAA2079330.1"/>
    </source>
</evidence>
<organism evidence="1 2">
    <name type="scientific">Streptomyces albiaxialis</name>
    <dbReference type="NCBI Taxonomy" id="329523"/>
    <lineage>
        <taxon>Bacteria</taxon>
        <taxon>Bacillati</taxon>
        <taxon>Actinomycetota</taxon>
        <taxon>Actinomycetes</taxon>
        <taxon>Kitasatosporales</taxon>
        <taxon>Streptomycetaceae</taxon>
        <taxon>Streptomyces</taxon>
    </lineage>
</organism>
<reference evidence="2" key="1">
    <citation type="journal article" date="2019" name="Int. J. Syst. Evol. Microbiol.">
        <title>The Global Catalogue of Microorganisms (GCM) 10K type strain sequencing project: providing services to taxonomists for standard genome sequencing and annotation.</title>
        <authorList>
            <consortium name="The Broad Institute Genomics Platform"/>
            <consortium name="The Broad Institute Genome Sequencing Center for Infectious Disease"/>
            <person name="Wu L."/>
            <person name="Ma J."/>
        </authorList>
    </citation>
    <scope>NUCLEOTIDE SEQUENCE [LARGE SCALE GENOMIC DNA]</scope>
    <source>
        <strain evidence="2">JCM 15478</strain>
    </source>
</reference>
<dbReference type="GO" id="GO:0008168">
    <property type="term" value="F:methyltransferase activity"/>
    <property type="evidence" value="ECO:0007669"/>
    <property type="project" value="UniProtKB-KW"/>
</dbReference>
<evidence type="ECO:0000313" key="2">
    <source>
        <dbReference type="Proteomes" id="UP001500016"/>
    </source>
</evidence>